<comment type="similarity">
    <text evidence="2">Belongs to the SUA5 family.</text>
</comment>
<keyword evidence="6" id="KW-0808">Transferase</keyword>
<reference evidence="10 11" key="1">
    <citation type="submission" date="2014-04" db="EMBL/GenBank/DDBJ databases">
        <title>Genome evolution of avian class.</title>
        <authorList>
            <person name="Zhang G."/>
            <person name="Li C."/>
        </authorList>
    </citation>
    <scope>NUCLEOTIDE SEQUENCE [LARGE SCALE GENOMIC DNA]</scope>
    <source>
        <strain evidence="10">BGI_AS28</strain>
    </source>
</reference>
<evidence type="ECO:0000259" key="9">
    <source>
        <dbReference type="PROSITE" id="PS51163"/>
    </source>
</evidence>
<dbReference type="GO" id="GO:0006450">
    <property type="term" value="P:regulation of translational fidelity"/>
    <property type="evidence" value="ECO:0007669"/>
    <property type="project" value="TreeGrafter"/>
</dbReference>
<dbReference type="InterPro" id="IPR006070">
    <property type="entry name" value="Sua5-like_dom"/>
</dbReference>
<sequence>ESLHSSIGLLGISAGSLLLAVHFYGLPRAAPLIPSTALGVLLLILSSLLAYAGIRRSLRNASLFSSLCLTMSVFWCGYGVVFILGGQGVLSDTGDFRNALVPGLVTFTLALLIIAVVGFLCREVVLAMIASAVSLASAHEVATHYSTAFGSSAVACNYMIVCLVGGYFALGRILYFLTKEKIALPGTDLAKTKTREQMQSTRGSMNHFAVSGLILNMLSASVFGCRLLGVTGKLFIGQVPWLWAAGIYQIGICILSYRAMDVLMATFFGFTSILKFAGGYCLLYPIWQPEAILFAVLALFLTLKSPVDGLYLLFYVAYCIALACCPKGFFEGGPQGVDVAIFVASALMTLIHLYNVKASAKIPTGKGAVKALLARSSFLKIREGADLHAPYLGYSKYADAEVLGYACSVLASFAITMTGDPQAPLATVVIPWVVVAGGILKLLGGSVAFARGKTLESSVFILYAVMWIIWGLTRYGGLYGTTRSFHAAVGIIAFMLFNGFIVFCTLFLNIAWFFYSLAFLLIAVSFLLDAIHALPAGYDIAATLIFGLVSFYCFLSALFNSIFEGSCLPMGRPIVQLSGVGGGMTKCLHLPARKASSVKRIADILKNGGTCGIPTDTVYVLVAACNRPDAVEKAHQSKRQAQDRPMSLWISSLKQLEPAKHLFAPLLWDFMEAAWPSPISLVVPRGEWVDFLGMKDSAKYVGTPQSIAIRIPDCSVTTHLIDLVGPIVVTSANPTGEADTTHHNQVYAKLGDKVDAVLCDGPSPENIASTVVDCTKIDSGNIGFFRVGIIPKSQVLQILEQVQKK</sequence>
<feature type="transmembrane region" description="Helical" evidence="8">
    <location>
        <begin position="513"/>
        <end position="534"/>
    </location>
</feature>
<evidence type="ECO:0000256" key="8">
    <source>
        <dbReference type="SAM" id="Phobius"/>
    </source>
</evidence>
<evidence type="ECO:0000313" key="10">
    <source>
        <dbReference type="EMBL" id="KFW62756.1"/>
    </source>
</evidence>
<feature type="domain" description="YrdC-like" evidence="9">
    <location>
        <begin position="595"/>
        <end position="790"/>
    </location>
</feature>
<dbReference type="SUPFAM" id="SSF55821">
    <property type="entry name" value="YrdC/RibB"/>
    <property type="match status" value="1"/>
</dbReference>
<dbReference type="GO" id="GO:0061710">
    <property type="term" value="F:L-threonylcarbamoyladenylate synthase"/>
    <property type="evidence" value="ECO:0007669"/>
    <property type="project" value="UniProtKB-EC"/>
</dbReference>
<evidence type="ECO:0000256" key="6">
    <source>
        <dbReference type="ARBA" id="ARBA00022679"/>
    </source>
</evidence>
<feature type="transmembrane region" description="Helical" evidence="8">
    <location>
        <begin position="262"/>
        <end position="280"/>
    </location>
</feature>
<evidence type="ECO:0000256" key="4">
    <source>
        <dbReference type="ARBA" id="ARBA00015492"/>
    </source>
</evidence>
<evidence type="ECO:0000256" key="3">
    <source>
        <dbReference type="ARBA" id="ARBA00012584"/>
    </source>
</evidence>
<feature type="transmembrane region" description="Helical" evidence="8">
    <location>
        <begin position="425"/>
        <end position="443"/>
    </location>
</feature>
<gene>
    <name evidence="10" type="ORF">AS28_10160</name>
</gene>
<keyword evidence="11" id="KW-1185">Reference proteome</keyword>
<dbReference type="AlphaFoldDB" id="A0A093NF23"/>
<feature type="transmembrane region" description="Helical" evidence="8">
    <location>
        <begin position="286"/>
        <end position="303"/>
    </location>
</feature>
<dbReference type="STRING" id="9238.A0A093NF23"/>
<feature type="transmembrane region" description="Helical" evidence="8">
    <location>
        <begin position="402"/>
        <end position="419"/>
    </location>
</feature>
<dbReference type="FunFam" id="3.90.870.10:FF:000010">
    <property type="entry name" value="Si:ch211-153b23.4"/>
    <property type="match status" value="1"/>
</dbReference>
<comment type="catalytic activity">
    <reaction evidence="7">
        <text>L-threonine + hydrogencarbonate + ATP = L-threonylcarbamoyladenylate + diphosphate + H2O</text>
        <dbReference type="Rhea" id="RHEA:36407"/>
        <dbReference type="ChEBI" id="CHEBI:15377"/>
        <dbReference type="ChEBI" id="CHEBI:17544"/>
        <dbReference type="ChEBI" id="CHEBI:30616"/>
        <dbReference type="ChEBI" id="CHEBI:33019"/>
        <dbReference type="ChEBI" id="CHEBI:57926"/>
        <dbReference type="ChEBI" id="CHEBI:73682"/>
        <dbReference type="EC" id="2.7.7.87"/>
    </reaction>
</comment>
<evidence type="ECO:0000256" key="1">
    <source>
        <dbReference type="ARBA" id="ARBA00004496"/>
    </source>
</evidence>
<accession>A0A093NF23</accession>
<protein>
    <recommendedName>
        <fullName evidence="4">Threonylcarbamoyl-AMP synthase</fullName>
        <ecNumber evidence="3">2.7.7.87</ecNumber>
    </recommendedName>
</protein>
<keyword evidence="5" id="KW-0963">Cytoplasm</keyword>
<dbReference type="GO" id="GO:0003725">
    <property type="term" value="F:double-stranded RNA binding"/>
    <property type="evidence" value="ECO:0007669"/>
    <property type="project" value="InterPro"/>
</dbReference>
<dbReference type="PANTHER" id="PTHR17490:SF17">
    <property type="entry name" value="THREONYLCARBAMOYL-AMP SYNTHASE"/>
    <property type="match status" value="1"/>
</dbReference>
<evidence type="ECO:0000256" key="2">
    <source>
        <dbReference type="ARBA" id="ARBA00007663"/>
    </source>
</evidence>
<dbReference type="Gene3D" id="3.90.870.10">
    <property type="entry name" value="DHBP synthase"/>
    <property type="match status" value="1"/>
</dbReference>
<feature type="transmembrane region" description="Helical" evidence="8">
    <location>
        <begin position="235"/>
        <end position="255"/>
    </location>
</feature>
<dbReference type="GO" id="GO:0005737">
    <property type="term" value="C:cytoplasm"/>
    <property type="evidence" value="ECO:0007669"/>
    <property type="project" value="UniProtKB-SubCell"/>
</dbReference>
<evidence type="ECO:0000256" key="5">
    <source>
        <dbReference type="ARBA" id="ARBA00022490"/>
    </source>
</evidence>
<keyword evidence="8" id="KW-0812">Transmembrane</keyword>
<feature type="non-terminal residue" evidence="10">
    <location>
        <position position="1"/>
    </location>
</feature>
<evidence type="ECO:0000256" key="7">
    <source>
        <dbReference type="ARBA" id="ARBA00048366"/>
    </source>
</evidence>
<feature type="transmembrane region" description="Helical" evidence="8">
    <location>
        <begin position="455"/>
        <end position="473"/>
    </location>
</feature>
<feature type="transmembrane region" description="Helical" evidence="8">
    <location>
        <begin position="485"/>
        <end position="508"/>
    </location>
</feature>
<feature type="transmembrane region" description="Helical" evidence="8">
    <location>
        <begin position="32"/>
        <end position="51"/>
    </location>
</feature>
<dbReference type="PROSITE" id="PS51163">
    <property type="entry name" value="YRDC"/>
    <property type="match status" value="1"/>
</dbReference>
<dbReference type="InterPro" id="IPR017945">
    <property type="entry name" value="DHBP_synth_RibB-like_a/b_dom"/>
</dbReference>
<keyword evidence="8" id="KW-0472">Membrane</keyword>
<proteinExistence type="inferred from homology"/>
<feature type="transmembrane region" description="Helical" evidence="8">
    <location>
        <begin position="540"/>
        <end position="563"/>
    </location>
</feature>
<dbReference type="InterPro" id="IPR050156">
    <property type="entry name" value="TC-AMP_synthase_SUA5"/>
</dbReference>
<organism evidence="10 11">
    <name type="scientific">Pygoscelis adeliae</name>
    <name type="common">Adelie penguin</name>
    <dbReference type="NCBI Taxonomy" id="9238"/>
    <lineage>
        <taxon>Eukaryota</taxon>
        <taxon>Metazoa</taxon>
        <taxon>Chordata</taxon>
        <taxon>Craniata</taxon>
        <taxon>Vertebrata</taxon>
        <taxon>Euteleostomi</taxon>
        <taxon>Archelosauria</taxon>
        <taxon>Archosauria</taxon>
        <taxon>Dinosauria</taxon>
        <taxon>Saurischia</taxon>
        <taxon>Theropoda</taxon>
        <taxon>Coelurosauria</taxon>
        <taxon>Aves</taxon>
        <taxon>Neognathae</taxon>
        <taxon>Neoaves</taxon>
        <taxon>Aequornithes</taxon>
        <taxon>Sphenisciformes</taxon>
        <taxon>Spheniscidae</taxon>
        <taxon>Pygoscelis</taxon>
    </lineage>
</organism>
<feature type="transmembrane region" description="Helical" evidence="8">
    <location>
        <begin position="7"/>
        <end position="26"/>
    </location>
</feature>
<dbReference type="GO" id="GO:0000049">
    <property type="term" value="F:tRNA binding"/>
    <property type="evidence" value="ECO:0007669"/>
    <property type="project" value="TreeGrafter"/>
</dbReference>
<feature type="transmembrane region" description="Helical" evidence="8">
    <location>
        <begin position="96"/>
        <end position="117"/>
    </location>
</feature>
<dbReference type="Proteomes" id="UP000054081">
    <property type="component" value="Unassembled WGS sequence"/>
</dbReference>
<comment type="subcellular location">
    <subcellularLocation>
        <location evidence="1">Cytoplasm</location>
    </subcellularLocation>
</comment>
<feature type="transmembrane region" description="Helical" evidence="8">
    <location>
        <begin position="208"/>
        <end position="229"/>
    </location>
</feature>
<feature type="transmembrane region" description="Helical" evidence="8">
    <location>
        <begin position="63"/>
        <end position="84"/>
    </location>
</feature>
<evidence type="ECO:0000313" key="11">
    <source>
        <dbReference type="Proteomes" id="UP000054081"/>
    </source>
</evidence>
<dbReference type="Pfam" id="PF01300">
    <property type="entry name" value="Sua5_yciO_yrdC"/>
    <property type="match status" value="1"/>
</dbReference>
<keyword evidence="8" id="KW-1133">Transmembrane helix</keyword>
<dbReference type="EC" id="2.7.7.87" evidence="3"/>
<name>A0A093NF23_PYGAD</name>
<feature type="transmembrane region" description="Helical" evidence="8">
    <location>
        <begin position="148"/>
        <end position="170"/>
    </location>
</feature>
<feature type="non-terminal residue" evidence="10">
    <location>
        <position position="805"/>
    </location>
</feature>
<dbReference type="PANTHER" id="PTHR17490">
    <property type="entry name" value="SUA5"/>
    <property type="match status" value="1"/>
</dbReference>
<feature type="transmembrane region" description="Helical" evidence="8">
    <location>
        <begin position="336"/>
        <end position="356"/>
    </location>
</feature>
<dbReference type="EMBL" id="KL224695">
    <property type="protein sequence ID" value="KFW62756.1"/>
    <property type="molecule type" value="Genomic_DNA"/>
</dbReference>